<keyword evidence="2" id="KW-1185">Reference proteome</keyword>
<evidence type="ECO:0008006" key="3">
    <source>
        <dbReference type="Google" id="ProtNLM"/>
    </source>
</evidence>
<name>A0ABN8DJB6_9VIBR</name>
<gene>
    <name evidence="1" type="ORF">VHP8226_02222</name>
</gene>
<dbReference type="EMBL" id="CAKLCM010000002">
    <property type="protein sequence ID" value="CAH0526846.1"/>
    <property type="molecule type" value="Genomic_DNA"/>
</dbReference>
<dbReference type="Proteomes" id="UP000838160">
    <property type="component" value="Unassembled WGS sequence"/>
</dbReference>
<accession>A0ABN8DJB6</accession>
<reference evidence="1" key="1">
    <citation type="submission" date="2021-12" db="EMBL/GenBank/DDBJ databases">
        <authorList>
            <person name="Rodrigo-Torres L."/>
            <person name="Arahal R. D."/>
            <person name="Lucena T."/>
        </authorList>
    </citation>
    <scope>NUCLEOTIDE SEQUENCE</scope>
    <source>
        <strain evidence="1">CECT 8226</strain>
    </source>
</reference>
<evidence type="ECO:0000313" key="1">
    <source>
        <dbReference type="EMBL" id="CAH0526846.1"/>
    </source>
</evidence>
<comment type="caution">
    <text evidence="1">The sequence shown here is derived from an EMBL/GenBank/DDBJ whole genome shotgun (WGS) entry which is preliminary data.</text>
</comment>
<organism evidence="1 2">
    <name type="scientific">Vibrio hippocampi</name>
    <dbReference type="NCBI Taxonomy" id="654686"/>
    <lineage>
        <taxon>Bacteria</taxon>
        <taxon>Pseudomonadati</taxon>
        <taxon>Pseudomonadota</taxon>
        <taxon>Gammaproteobacteria</taxon>
        <taxon>Vibrionales</taxon>
        <taxon>Vibrionaceae</taxon>
        <taxon>Vibrio</taxon>
    </lineage>
</organism>
<proteinExistence type="predicted"/>
<dbReference type="RefSeq" id="WP_237485081.1">
    <property type="nucleotide sequence ID" value="NZ_CAKLCM010000002.1"/>
</dbReference>
<evidence type="ECO:0000313" key="2">
    <source>
        <dbReference type="Proteomes" id="UP000838160"/>
    </source>
</evidence>
<protein>
    <recommendedName>
        <fullName evidence="3">Malate dehydrogenase</fullName>
    </recommendedName>
</protein>
<sequence>MEMKDVEKGMWVESQHGVGKVLVIDSVSQSVLVEPLGSDMQWALSVEEVEEDLQLHNGCDQYY</sequence>